<dbReference type="AlphaFoldDB" id="A0A5N3QTD6"/>
<dbReference type="Gene3D" id="1.10.287.1050">
    <property type="entry name" value="H-NS histone-like proteins"/>
    <property type="match status" value="1"/>
</dbReference>
<gene>
    <name evidence="2" type="ORF">F2P58_23355</name>
</gene>
<feature type="domain" description="DNA-binding protein H-NS-like N-terminal" evidence="1">
    <location>
        <begin position="16"/>
        <end position="90"/>
    </location>
</feature>
<dbReference type="InterPro" id="IPR027454">
    <property type="entry name" value="Histone_HNS_N"/>
</dbReference>
<dbReference type="InterPro" id="IPR054180">
    <property type="entry name" value="H-NS-like_N"/>
</dbReference>
<comment type="caution">
    <text evidence="2">The sequence shown here is derived from an EMBL/GenBank/DDBJ whole genome shotgun (WGS) entry which is preliminary data.</text>
</comment>
<evidence type="ECO:0000259" key="1">
    <source>
        <dbReference type="Pfam" id="PF22470"/>
    </source>
</evidence>
<reference evidence="2 3" key="1">
    <citation type="submission" date="2019-09" db="EMBL/GenBank/DDBJ databases">
        <title>Whole genome sequence of Vibrio fortis.</title>
        <authorList>
            <person name="Das S.K."/>
        </authorList>
    </citation>
    <scope>NUCLEOTIDE SEQUENCE [LARGE SCALE GENOMIC DNA]</scope>
    <source>
        <strain evidence="2 3">AN60</strain>
    </source>
</reference>
<name>A0A5N3QTD6_9VIBR</name>
<proteinExistence type="predicted"/>
<dbReference type="RefSeq" id="WP_150873155.1">
    <property type="nucleotide sequence ID" value="NZ_VWSE01000010.1"/>
</dbReference>
<dbReference type="Proteomes" id="UP000326789">
    <property type="component" value="Unassembled WGS sequence"/>
</dbReference>
<sequence length="186" mass="21233">MTTLDQKTVDEAAKDMLGNLLRAKAFFRRLTLPQLEGFIDAAQEVVNDKKKEEAERIQREAKVIKKRTEVLNNIQKICDELGITYEEFMGQEAIQQHSSDKRAAAMNMVRYRCELFGKEYFWKGVGLPPKVFKAAMAQQSVTKGAFLMPESEHYSFDGKLDHSVPSEHAEEVEALVAKYEKSAKKK</sequence>
<organism evidence="2 3">
    <name type="scientific">Vibrio fortis</name>
    <dbReference type="NCBI Taxonomy" id="212667"/>
    <lineage>
        <taxon>Bacteria</taxon>
        <taxon>Pseudomonadati</taxon>
        <taxon>Pseudomonadota</taxon>
        <taxon>Gammaproteobacteria</taxon>
        <taxon>Vibrionales</taxon>
        <taxon>Vibrionaceae</taxon>
        <taxon>Vibrio</taxon>
    </lineage>
</organism>
<accession>A0A5N3QTD6</accession>
<evidence type="ECO:0000313" key="3">
    <source>
        <dbReference type="Proteomes" id="UP000326789"/>
    </source>
</evidence>
<dbReference type="GO" id="GO:0046983">
    <property type="term" value="F:protein dimerization activity"/>
    <property type="evidence" value="ECO:0007669"/>
    <property type="project" value="InterPro"/>
</dbReference>
<evidence type="ECO:0000313" key="2">
    <source>
        <dbReference type="EMBL" id="KAB0285454.1"/>
    </source>
</evidence>
<protein>
    <submittedName>
        <fullName evidence="2">H-NS histone family protein</fullName>
    </submittedName>
</protein>
<dbReference type="EMBL" id="VWSE01000010">
    <property type="protein sequence ID" value="KAB0285454.1"/>
    <property type="molecule type" value="Genomic_DNA"/>
</dbReference>
<dbReference type="Pfam" id="PF22470">
    <property type="entry name" value="Histone_HNS_N"/>
    <property type="match status" value="1"/>
</dbReference>